<dbReference type="AlphaFoldDB" id="A0A8S9TF96"/>
<evidence type="ECO:0000313" key="3">
    <source>
        <dbReference type="Proteomes" id="UP000029738"/>
    </source>
</evidence>
<sequence length="473" mass="54726">MQNFIKKTRNRCKLCSFVLTVSTLSFTIFACSQSIPSQSQKSSIKTSHKDDKVLQIWWDKGFGLEEDEAITLVVRNWEKKSGYKAKLSVYGPNELLEKAERAVRSGNTPDILLNNRAERQLNARLAWDGKLADVSDVIYPIKDLYPEPILKTAHLYNHVQKQRSYYAVPISQTTMLFFYWKDLLKQVGQSDTNIPTEWNSFWEFWKKVQDALRKKQNNIYSLGLPYSIGSGDTYYFFEQLLEAYDIQIFDAQGKLLVRNPQVRQKIIDLLDWYAKFYQQGYVPPDAIRWLNPDNNRSLLNRQVVMTPNGTLSIPSAVSQDRETYYKKLGTLKLPNKPNGQRMRYIVAIGHVILFANSKHQETARDFLKYLVQPNILGTYLKSAERGHFPALKPVLKDPYWANSTDPHVSSVSKILTQGSIRPFDYVNHPAYTLVLDKNVWIKALNRIISDRLTPEQAADEAIMQIEEIVNKWN</sequence>
<dbReference type="PROSITE" id="PS51257">
    <property type="entry name" value="PROKAR_LIPOPROTEIN"/>
    <property type="match status" value="1"/>
</dbReference>
<dbReference type="Pfam" id="PF01547">
    <property type="entry name" value="SBP_bac_1"/>
    <property type="match status" value="1"/>
</dbReference>
<evidence type="ECO:0000256" key="1">
    <source>
        <dbReference type="SAM" id="SignalP"/>
    </source>
</evidence>
<dbReference type="Gene3D" id="3.40.190.10">
    <property type="entry name" value="Periplasmic binding protein-like II"/>
    <property type="match status" value="1"/>
</dbReference>
<keyword evidence="3" id="KW-1185">Reference proteome</keyword>
<feature type="chain" id="PRO_5035778103" evidence="1">
    <location>
        <begin position="31"/>
        <end position="473"/>
    </location>
</feature>
<reference evidence="2" key="2">
    <citation type="submission" date="2019-11" db="EMBL/GenBank/DDBJ databases">
        <title>Improved Assembly of Tolypothrix boutellei genome.</title>
        <authorList>
            <person name="Sarangi A.N."/>
            <person name="Mukherjee M."/>
            <person name="Ghosh S."/>
            <person name="Singh D."/>
            <person name="Das A."/>
            <person name="Kant S."/>
            <person name="Prusty A."/>
            <person name="Tripathy S."/>
        </authorList>
    </citation>
    <scope>NUCLEOTIDE SEQUENCE</scope>
    <source>
        <strain evidence="2">VB521301</strain>
    </source>
</reference>
<dbReference type="Proteomes" id="UP000029738">
    <property type="component" value="Unassembled WGS sequence"/>
</dbReference>
<feature type="signal peptide" evidence="1">
    <location>
        <begin position="1"/>
        <end position="30"/>
    </location>
</feature>
<organism evidence="2 3">
    <name type="scientific">Tolypothrix bouteillei VB521301</name>
    <dbReference type="NCBI Taxonomy" id="1479485"/>
    <lineage>
        <taxon>Bacteria</taxon>
        <taxon>Bacillati</taxon>
        <taxon>Cyanobacteriota</taxon>
        <taxon>Cyanophyceae</taxon>
        <taxon>Nostocales</taxon>
        <taxon>Tolypothrichaceae</taxon>
        <taxon>Tolypothrix</taxon>
    </lineage>
</organism>
<dbReference type="PANTHER" id="PTHR43649">
    <property type="entry name" value="ARABINOSE-BINDING PROTEIN-RELATED"/>
    <property type="match status" value="1"/>
</dbReference>
<protein>
    <submittedName>
        <fullName evidence="2">Carbohydrate ABC transporter substrate-binding protein</fullName>
    </submittedName>
</protein>
<dbReference type="InterPro" id="IPR050490">
    <property type="entry name" value="Bact_solute-bd_prot1"/>
</dbReference>
<evidence type="ECO:0000313" key="2">
    <source>
        <dbReference type="EMBL" id="KAF3890274.1"/>
    </source>
</evidence>
<dbReference type="InterPro" id="IPR006059">
    <property type="entry name" value="SBP"/>
</dbReference>
<proteinExistence type="predicted"/>
<dbReference type="EMBL" id="JHEG04000001">
    <property type="protein sequence ID" value="KAF3890274.1"/>
    <property type="molecule type" value="Genomic_DNA"/>
</dbReference>
<reference evidence="2" key="1">
    <citation type="journal article" date="2015" name="Genome Announc.">
        <title>Draft Genome Sequence of Tolypothrix boutellei Strain VB521301.</title>
        <authorList>
            <person name="Chandrababunaidu M.M."/>
            <person name="Singh D."/>
            <person name="Sen D."/>
            <person name="Bhan S."/>
            <person name="Das S."/>
            <person name="Gupta A."/>
            <person name="Adhikary S.P."/>
            <person name="Tripathy S."/>
        </authorList>
    </citation>
    <scope>NUCLEOTIDE SEQUENCE</scope>
    <source>
        <strain evidence="2">VB521301</strain>
    </source>
</reference>
<accession>A0A8S9TF96</accession>
<dbReference type="PANTHER" id="PTHR43649:SF12">
    <property type="entry name" value="DIACETYLCHITOBIOSE BINDING PROTEIN DASA"/>
    <property type="match status" value="1"/>
</dbReference>
<comment type="caution">
    <text evidence="2">The sequence shown here is derived from an EMBL/GenBank/DDBJ whole genome shotgun (WGS) entry which is preliminary data.</text>
</comment>
<name>A0A8S9TF96_9CYAN</name>
<dbReference type="SUPFAM" id="SSF53850">
    <property type="entry name" value="Periplasmic binding protein-like II"/>
    <property type="match status" value="1"/>
</dbReference>
<keyword evidence="1" id="KW-0732">Signal</keyword>
<dbReference type="RefSeq" id="WP_038082661.1">
    <property type="nucleotide sequence ID" value="NZ_JHEG04000001.1"/>
</dbReference>
<gene>
    <name evidence="2" type="ORF">DA73_0400036115</name>
</gene>